<dbReference type="Proteomes" id="UP000075884">
    <property type="component" value="Unassembled WGS sequence"/>
</dbReference>
<organism evidence="1 2">
    <name type="scientific">Anopheles dirus</name>
    <dbReference type="NCBI Taxonomy" id="7168"/>
    <lineage>
        <taxon>Eukaryota</taxon>
        <taxon>Metazoa</taxon>
        <taxon>Ecdysozoa</taxon>
        <taxon>Arthropoda</taxon>
        <taxon>Hexapoda</taxon>
        <taxon>Insecta</taxon>
        <taxon>Pterygota</taxon>
        <taxon>Neoptera</taxon>
        <taxon>Endopterygota</taxon>
        <taxon>Diptera</taxon>
        <taxon>Nematocera</taxon>
        <taxon>Culicoidea</taxon>
        <taxon>Culicidae</taxon>
        <taxon>Anophelinae</taxon>
        <taxon>Anopheles</taxon>
    </lineage>
</organism>
<name>A0A182NXL1_9DIPT</name>
<keyword evidence="2" id="KW-1185">Reference proteome</keyword>
<proteinExistence type="predicted"/>
<dbReference type="EnsemblMetazoa" id="ADIR014588-RA">
    <property type="protein sequence ID" value="ADIR014588-PA"/>
    <property type="gene ID" value="ADIR014588"/>
</dbReference>
<protein>
    <submittedName>
        <fullName evidence="1">Uncharacterized protein</fullName>
    </submittedName>
</protein>
<evidence type="ECO:0000313" key="2">
    <source>
        <dbReference type="Proteomes" id="UP000075884"/>
    </source>
</evidence>
<dbReference type="VEuPathDB" id="VectorBase:ADIR014588"/>
<sequence>MIRVVFNRPRALNLTLSRTFSRVGLQATVNIHQESTPYPVYR</sequence>
<reference evidence="2" key="1">
    <citation type="submission" date="2013-03" db="EMBL/GenBank/DDBJ databases">
        <title>The Genome Sequence of Anopheles dirus WRAIR2.</title>
        <authorList>
            <consortium name="The Broad Institute Genomics Platform"/>
            <person name="Neafsey D.E."/>
            <person name="Walton C."/>
            <person name="Walker B."/>
            <person name="Young S.K."/>
            <person name="Zeng Q."/>
            <person name="Gargeya S."/>
            <person name="Fitzgerald M."/>
            <person name="Haas B."/>
            <person name="Abouelleil A."/>
            <person name="Allen A.W."/>
            <person name="Alvarado L."/>
            <person name="Arachchi H.M."/>
            <person name="Berlin A.M."/>
            <person name="Chapman S.B."/>
            <person name="Gainer-Dewar J."/>
            <person name="Goldberg J."/>
            <person name="Griggs A."/>
            <person name="Gujja S."/>
            <person name="Hansen M."/>
            <person name="Howarth C."/>
            <person name="Imamovic A."/>
            <person name="Ireland A."/>
            <person name="Larimer J."/>
            <person name="McCowan C."/>
            <person name="Murphy C."/>
            <person name="Pearson M."/>
            <person name="Poon T.W."/>
            <person name="Priest M."/>
            <person name="Roberts A."/>
            <person name="Saif S."/>
            <person name="Shea T."/>
            <person name="Sisk P."/>
            <person name="Sykes S."/>
            <person name="Wortman J."/>
            <person name="Nusbaum C."/>
            <person name="Birren B."/>
        </authorList>
    </citation>
    <scope>NUCLEOTIDE SEQUENCE [LARGE SCALE GENOMIC DNA]</scope>
    <source>
        <strain evidence="2">WRAIR2</strain>
    </source>
</reference>
<evidence type="ECO:0000313" key="1">
    <source>
        <dbReference type="EnsemblMetazoa" id="ADIR014588-PA"/>
    </source>
</evidence>
<reference evidence="1" key="2">
    <citation type="submission" date="2020-05" db="UniProtKB">
        <authorList>
            <consortium name="EnsemblMetazoa"/>
        </authorList>
    </citation>
    <scope>IDENTIFICATION</scope>
    <source>
        <strain evidence="1">WRAIR2</strain>
    </source>
</reference>
<dbReference type="AlphaFoldDB" id="A0A182NXL1"/>
<accession>A0A182NXL1</accession>